<gene>
    <name evidence="1" type="ORF">JJB74_18520</name>
</gene>
<dbReference type="RefSeq" id="WP_200594240.1">
    <property type="nucleotide sequence ID" value="NZ_JAEPBG010000008.1"/>
</dbReference>
<comment type="caution">
    <text evidence="1">The sequence shown here is derived from an EMBL/GenBank/DDBJ whole genome shotgun (WGS) entry which is preliminary data.</text>
</comment>
<keyword evidence="2" id="KW-1185">Reference proteome</keyword>
<evidence type="ECO:0000313" key="1">
    <source>
        <dbReference type="EMBL" id="MBK4736624.1"/>
    </source>
</evidence>
<proteinExistence type="predicted"/>
<dbReference type="Proteomes" id="UP000622890">
    <property type="component" value="Unassembled WGS sequence"/>
</dbReference>
<name>A0A934SW02_9BURK</name>
<sequence>MPLDQCGGQTATPGNDLSITRGFLLVDRNEINLISRYRAKEESNNEIGIHQACNCIAIEADFPAADKYRPVLMQAVRAIFRSDSVNFDYQGDMAVA</sequence>
<accession>A0A934SW02</accession>
<reference evidence="1" key="1">
    <citation type="submission" date="2021-01" db="EMBL/GenBank/DDBJ databases">
        <title>Genome sequence of strain Noviherbaspirillum sp. DKR-6.</title>
        <authorList>
            <person name="Chaudhary D.K."/>
        </authorList>
    </citation>
    <scope>NUCLEOTIDE SEQUENCE</scope>
    <source>
        <strain evidence="1">DKR-6</strain>
    </source>
</reference>
<dbReference type="EMBL" id="JAEPBG010000008">
    <property type="protein sequence ID" value="MBK4736624.1"/>
    <property type="molecule type" value="Genomic_DNA"/>
</dbReference>
<protein>
    <submittedName>
        <fullName evidence="1">Uncharacterized protein</fullName>
    </submittedName>
</protein>
<dbReference type="AlphaFoldDB" id="A0A934SW02"/>
<organism evidence="1 2">
    <name type="scientific">Noviherbaspirillum pedocola</name>
    <dbReference type="NCBI Taxonomy" id="2801341"/>
    <lineage>
        <taxon>Bacteria</taxon>
        <taxon>Pseudomonadati</taxon>
        <taxon>Pseudomonadota</taxon>
        <taxon>Betaproteobacteria</taxon>
        <taxon>Burkholderiales</taxon>
        <taxon>Oxalobacteraceae</taxon>
        <taxon>Noviherbaspirillum</taxon>
    </lineage>
</organism>
<evidence type="ECO:0000313" key="2">
    <source>
        <dbReference type="Proteomes" id="UP000622890"/>
    </source>
</evidence>